<dbReference type="InterPro" id="IPR006139">
    <property type="entry name" value="D-isomer_2_OHA_DH_cat_dom"/>
</dbReference>
<reference evidence="7 8" key="1">
    <citation type="submission" date="2009-02" db="EMBL/GenBank/DDBJ databases">
        <title>Vibrio splendidus str. LGP32 complete genome.</title>
        <authorList>
            <person name="Mazel D."/>
            <person name="Le Roux F."/>
        </authorList>
    </citation>
    <scope>NUCLEOTIDE SEQUENCE [LARGE SCALE GENOMIC DNA]</scope>
    <source>
        <strain evidence="7 8">LGP32</strain>
    </source>
</reference>
<comment type="similarity">
    <text evidence="1 4">Belongs to the D-isomer specific 2-hydroxyacid dehydrogenase family.</text>
</comment>
<feature type="domain" description="D-isomer specific 2-hydroxyacid dehydrogenase catalytic" evidence="5">
    <location>
        <begin position="38"/>
        <end position="331"/>
    </location>
</feature>
<dbReference type="GO" id="GO:0051287">
    <property type="term" value="F:NAD binding"/>
    <property type="evidence" value="ECO:0007669"/>
    <property type="project" value="InterPro"/>
</dbReference>
<feature type="domain" description="D-isomer specific 2-hydroxyacid dehydrogenase NAD-binding" evidence="6">
    <location>
        <begin position="130"/>
        <end position="308"/>
    </location>
</feature>
<evidence type="ECO:0000313" key="8">
    <source>
        <dbReference type="Proteomes" id="UP000009100"/>
    </source>
</evidence>
<gene>
    <name evidence="7" type="ordered locus">VS_1609</name>
</gene>
<dbReference type="HOGENOM" id="CLU_019796_1_3_6"/>
<dbReference type="KEGG" id="vsp:VS_1609"/>
<accession>B7VP45</accession>
<dbReference type="SUPFAM" id="SSF52283">
    <property type="entry name" value="Formate/glycerate dehydrogenase catalytic domain-like"/>
    <property type="match status" value="1"/>
</dbReference>
<dbReference type="AlphaFoldDB" id="B7VP45"/>
<dbReference type="Pfam" id="PF02826">
    <property type="entry name" value="2-Hacid_dh_C"/>
    <property type="match status" value="1"/>
</dbReference>
<dbReference type="PANTHER" id="PTHR42789:SF1">
    <property type="entry name" value="D-ISOMER SPECIFIC 2-HYDROXYACID DEHYDROGENASE FAMILY PROTEIN (AFU_ORTHOLOGUE AFUA_6G10090)"/>
    <property type="match status" value="1"/>
</dbReference>
<evidence type="ECO:0000259" key="5">
    <source>
        <dbReference type="Pfam" id="PF00389"/>
    </source>
</evidence>
<organism evidence="7 8">
    <name type="scientific">Vibrio atlanticus (strain LGP32)</name>
    <name type="common">Vibrio splendidus (strain Mel32)</name>
    <dbReference type="NCBI Taxonomy" id="575788"/>
    <lineage>
        <taxon>Bacteria</taxon>
        <taxon>Pseudomonadati</taxon>
        <taxon>Pseudomonadota</taxon>
        <taxon>Gammaproteobacteria</taxon>
        <taxon>Vibrionales</taxon>
        <taxon>Vibrionaceae</taxon>
        <taxon>Vibrio</taxon>
    </lineage>
</organism>
<evidence type="ECO:0000256" key="4">
    <source>
        <dbReference type="RuleBase" id="RU003719"/>
    </source>
</evidence>
<evidence type="ECO:0000256" key="3">
    <source>
        <dbReference type="ARBA" id="ARBA00023027"/>
    </source>
</evidence>
<dbReference type="InterPro" id="IPR050857">
    <property type="entry name" value="D-2-hydroxyacid_DH"/>
</dbReference>
<name>B7VP45_VIBA3</name>
<dbReference type="Proteomes" id="UP000009100">
    <property type="component" value="Chromosome 1"/>
</dbReference>
<sequence>MALEPSFDQYKITNNQKESDVKIAILDDYQNVVKDLDCFNKLEQHDVTVFTQTFSEQELVAKLVPFEAIVLIRERTEITESLLSQLPNLKLISQTGKVSNHIDPQMCERFGVTVLEGRGSPVAPSELCWALIMAASRHIPTYASNLKQNQWQDSGSLGLGRTLKGLKLGIWGYGKIGKCIAQYAQVFGMSVVVWGSKASRDQAQADGFEAATTKQDFFREVDVFSLHLRLNDATRGCVTAHDLSLMKPDSLFVNISRAELVEPMALYHELREIPTKTAAIDVFDCEPVTTDSEPLLSLPNVTATPHLGYVEQNSYELYFDIAFDNILSYQKDGA</sequence>
<dbReference type="SUPFAM" id="SSF51735">
    <property type="entry name" value="NAD(P)-binding Rossmann-fold domains"/>
    <property type="match status" value="1"/>
</dbReference>
<dbReference type="Pfam" id="PF00389">
    <property type="entry name" value="2-Hacid_dh"/>
    <property type="match status" value="1"/>
</dbReference>
<dbReference type="Gene3D" id="3.40.50.720">
    <property type="entry name" value="NAD(P)-binding Rossmann-like Domain"/>
    <property type="match status" value="2"/>
</dbReference>
<dbReference type="EMBL" id="FM954972">
    <property type="protein sequence ID" value="CAV18777.1"/>
    <property type="molecule type" value="Genomic_DNA"/>
</dbReference>
<dbReference type="PANTHER" id="PTHR42789">
    <property type="entry name" value="D-ISOMER SPECIFIC 2-HYDROXYACID DEHYDROGENASE FAMILY PROTEIN (AFU_ORTHOLOGUE AFUA_6G10090)"/>
    <property type="match status" value="1"/>
</dbReference>
<keyword evidence="3" id="KW-0520">NAD</keyword>
<evidence type="ECO:0000259" key="6">
    <source>
        <dbReference type="Pfam" id="PF02826"/>
    </source>
</evidence>
<evidence type="ECO:0000256" key="2">
    <source>
        <dbReference type="ARBA" id="ARBA00023002"/>
    </source>
</evidence>
<protein>
    <submittedName>
        <fullName evidence="7">Phosphoglycerate dehydrogenase</fullName>
    </submittedName>
</protein>
<dbReference type="InterPro" id="IPR006140">
    <property type="entry name" value="D-isomer_DH_NAD-bd"/>
</dbReference>
<dbReference type="GO" id="GO:0016616">
    <property type="term" value="F:oxidoreductase activity, acting on the CH-OH group of donors, NAD or NADP as acceptor"/>
    <property type="evidence" value="ECO:0007669"/>
    <property type="project" value="InterPro"/>
</dbReference>
<dbReference type="eggNOG" id="COG0111">
    <property type="taxonomic scope" value="Bacteria"/>
</dbReference>
<dbReference type="CDD" id="cd12169">
    <property type="entry name" value="PGDH_like_1"/>
    <property type="match status" value="1"/>
</dbReference>
<proteinExistence type="inferred from homology"/>
<keyword evidence="2 4" id="KW-0560">Oxidoreductase</keyword>
<evidence type="ECO:0000313" key="7">
    <source>
        <dbReference type="EMBL" id="CAV18777.1"/>
    </source>
</evidence>
<dbReference type="InterPro" id="IPR036291">
    <property type="entry name" value="NAD(P)-bd_dom_sf"/>
</dbReference>
<dbReference type="STRING" id="575788.VS_1609"/>
<evidence type="ECO:0000256" key="1">
    <source>
        <dbReference type="ARBA" id="ARBA00005854"/>
    </source>
</evidence>